<sequence>MEKMTLVSINRLAKRYGHREVISDFSVDIEPGKIYSIVAPSGCGKTTLLKIIAGFDRDYAGSIIYNFDRRTHPIGFIFQEQSIFPWLTVRENLGFGIENTYRKHDSLSHGNIELLSNQLGLSAYLNFYPHQLSGGLKQRVVFGRTLILNPKIILCDEPFNSLDENAAFEMLDFLKSIQKTFQITVLYVTHNVEEAVYIADELLISKSGINKNTNQITLSNLKNDKFGPNPDQLHRLSAEIRDLYLK</sequence>
<dbReference type="PANTHER" id="PTHR42781">
    <property type="entry name" value="SPERMIDINE/PUTRESCINE IMPORT ATP-BINDING PROTEIN POTA"/>
    <property type="match status" value="1"/>
</dbReference>
<dbReference type="KEGG" id="muc:MuYL_2376"/>
<dbReference type="SMART" id="SM00382">
    <property type="entry name" value="AAA"/>
    <property type="match status" value="1"/>
</dbReference>
<dbReference type="SUPFAM" id="SSF52540">
    <property type="entry name" value="P-loop containing nucleoside triphosphate hydrolases"/>
    <property type="match status" value="1"/>
</dbReference>
<dbReference type="PANTHER" id="PTHR42781:SF8">
    <property type="entry name" value="BICARBONATE TRANSPORT ATP-BINDING PROTEIN CMPC"/>
    <property type="match status" value="1"/>
</dbReference>
<reference evidence="5 6" key="1">
    <citation type="submission" date="2017-08" db="EMBL/GenBank/DDBJ databases">
        <title>Complete genome sequence of Mucilaginibacter sp. strain BJC16-A31.</title>
        <authorList>
            <consortium name="Henan University of Science and Technology"/>
            <person name="You X."/>
        </authorList>
    </citation>
    <scope>NUCLEOTIDE SEQUENCE [LARGE SCALE GENOMIC DNA]</scope>
    <source>
        <strain evidence="5 6">BJC16-A31</strain>
    </source>
</reference>
<keyword evidence="3 5" id="KW-0067">ATP-binding</keyword>
<evidence type="ECO:0000259" key="4">
    <source>
        <dbReference type="PROSITE" id="PS50893"/>
    </source>
</evidence>
<dbReference type="GO" id="GO:0005524">
    <property type="term" value="F:ATP binding"/>
    <property type="evidence" value="ECO:0007669"/>
    <property type="project" value="UniProtKB-KW"/>
</dbReference>
<evidence type="ECO:0000256" key="2">
    <source>
        <dbReference type="ARBA" id="ARBA00022741"/>
    </source>
</evidence>
<evidence type="ECO:0000313" key="5">
    <source>
        <dbReference type="EMBL" id="ASU34265.1"/>
    </source>
</evidence>
<dbReference type="EMBL" id="CP022743">
    <property type="protein sequence ID" value="ASU34265.1"/>
    <property type="molecule type" value="Genomic_DNA"/>
</dbReference>
<keyword evidence="2" id="KW-0547">Nucleotide-binding</keyword>
<dbReference type="InterPro" id="IPR003439">
    <property type="entry name" value="ABC_transporter-like_ATP-bd"/>
</dbReference>
<protein>
    <submittedName>
        <fullName evidence="5">Nitrate ABC transporter ATP-binding protein</fullName>
    </submittedName>
</protein>
<dbReference type="Pfam" id="PF00005">
    <property type="entry name" value="ABC_tran"/>
    <property type="match status" value="1"/>
</dbReference>
<feature type="domain" description="ABC transporter" evidence="4">
    <location>
        <begin position="7"/>
        <end position="232"/>
    </location>
</feature>
<dbReference type="AlphaFoldDB" id="A0A223NWM9"/>
<dbReference type="PROSITE" id="PS50893">
    <property type="entry name" value="ABC_TRANSPORTER_2"/>
    <property type="match status" value="1"/>
</dbReference>
<name>A0A223NWM9_9SPHI</name>
<dbReference type="InterPro" id="IPR003593">
    <property type="entry name" value="AAA+_ATPase"/>
</dbReference>
<gene>
    <name evidence="5" type="ORF">MuYL_2376</name>
</gene>
<organism evidence="5 6">
    <name type="scientific">Mucilaginibacter xinganensis</name>
    <dbReference type="NCBI Taxonomy" id="1234841"/>
    <lineage>
        <taxon>Bacteria</taxon>
        <taxon>Pseudomonadati</taxon>
        <taxon>Bacteroidota</taxon>
        <taxon>Sphingobacteriia</taxon>
        <taxon>Sphingobacteriales</taxon>
        <taxon>Sphingobacteriaceae</taxon>
        <taxon>Mucilaginibacter</taxon>
    </lineage>
</organism>
<dbReference type="InterPro" id="IPR027417">
    <property type="entry name" value="P-loop_NTPase"/>
</dbReference>
<evidence type="ECO:0000256" key="3">
    <source>
        <dbReference type="ARBA" id="ARBA00022840"/>
    </source>
</evidence>
<evidence type="ECO:0000256" key="1">
    <source>
        <dbReference type="ARBA" id="ARBA00022448"/>
    </source>
</evidence>
<dbReference type="InterPro" id="IPR050093">
    <property type="entry name" value="ABC_SmlMolc_Importer"/>
</dbReference>
<dbReference type="Proteomes" id="UP000215002">
    <property type="component" value="Chromosome"/>
</dbReference>
<dbReference type="OrthoDB" id="9782239at2"/>
<dbReference type="Gene3D" id="3.40.50.300">
    <property type="entry name" value="P-loop containing nucleotide triphosphate hydrolases"/>
    <property type="match status" value="1"/>
</dbReference>
<evidence type="ECO:0000313" key="6">
    <source>
        <dbReference type="Proteomes" id="UP000215002"/>
    </source>
</evidence>
<keyword evidence="1" id="KW-0813">Transport</keyword>
<keyword evidence="6" id="KW-1185">Reference proteome</keyword>
<accession>A0A223NWM9</accession>
<proteinExistence type="predicted"/>
<dbReference type="GO" id="GO:0016887">
    <property type="term" value="F:ATP hydrolysis activity"/>
    <property type="evidence" value="ECO:0007669"/>
    <property type="project" value="InterPro"/>
</dbReference>